<dbReference type="RefSeq" id="WP_318751443.1">
    <property type="nucleotide sequence ID" value="NZ_CP132508.1"/>
</dbReference>
<feature type="region of interest" description="Disordered" evidence="1">
    <location>
        <begin position="16"/>
        <end position="53"/>
    </location>
</feature>
<feature type="compositionally biased region" description="Pro residues" evidence="1">
    <location>
        <begin position="560"/>
        <end position="574"/>
    </location>
</feature>
<feature type="compositionally biased region" description="Basic and acidic residues" evidence="1">
    <location>
        <begin position="579"/>
        <end position="595"/>
    </location>
</feature>
<protein>
    <submittedName>
        <fullName evidence="3">Ribonuclease H-like domain-containing protein</fullName>
    </submittedName>
</protein>
<evidence type="ECO:0000313" key="3">
    <source>
        <dbReference type="EMBL" id="WPD20035.1"/>
    </source>
</evidence>
<proteinExistence type="predicted"/>
<feature type="compositionally biased region" description="Gly residues" evidence="1">
    <location>
        <begin position="186"/>
        <end position="207"/>
    </location>
</feature>
<dbReference type="Gene3D" id="3.30.420.10">
    <property type="entry name" value="Ribonuclease H-like superfamily/Ribonuclease H"/>
    <property type="match status" value="1"/>
</dbReference>
<evidence type="ECO:0000256" key="1">
    <source>
        <dbReference type="SAM" id="MobiDB-lite"/>
    </source>
</evidence>
<dbReference type="InterPro" id="IPR038720">
    <property type="entry name" value="YprB_RNase_H-like_dom"/>
</dbReference>
<feature type="region of interest" description="Disordered" evidence="1">
    <location>
        <begin position="68"/>
        <end position="96"/>
    </location>
</feature>
<accession>A0ABZ0QRA2</accession>
<evidence type="ECO:0000313" key="4">
    <source>
        <dbReference type="Proteomes" id="UP001304683"/>
    </source>
</evidence>
<gene>
    <name evidence="3" type="ORF">Q5761_05190</name>
</gene>
<dbReference type="SUPFAM" id="SSF53098">
    <property type="entry name" value="Ribonuclease H-like"/>
    <property type="match status" value="1"/>
</dbReference>
<dbReference type="InterPro" id="IPR011990">
    <property type="entry name" value="TPR-like_helical_dom_sf"/>
</dbReference>
<feature type="compositionally biased region" description="Basic and acidic residues" evidence="1">
    <location>
        <begin position="362"/>
        <end position="372"/>
    </location>
</feature>
<name>A0ABZ0QRA2_9FIRM</name>
<feature type="region of interest" description="Disordered" evidence="1">
    <location>
        <begin position="186"/>
        <end position="213"/>
    </location>
</feature>
<dbReference type="Gene3D" id="1.25.40.10">
    <property type="entry name" value="Tetratricopeptide repeat domain"/>
    <property type="match status" value="1"/>
</dbReference>
<sequence>MSRLEELRALHAQGRLVLKARGRPEAGSRGGAPPATGSAPGGSGPASCTPVTASPAAGATLAAGAGPVPVPGGAADGTAPGGPPAADGPGHPFTPSPTPAGTAWCWRTVYPAAFAHGSGTPATWYRDLRRSLAVLAAVAGPVRSRQPAPAAVEQLLFLDLETTGLAVGAGHRPFLAGLAWFDAGGAGTGDRGGEPRGAGTPGGGPGSPGAAEDQAVAEAVGPVLVVEQYLVPDLEPETERAWLAAIARRLAEHPWLVTFNGRGFDWPMLETRWHWHRRTAPAPAGHLDLLYPARRLWAGPAQRVNLRALESRLLGVQRQGDVQGAEIPERFARFLRRREGPHPEAPMPPPPNPAGTTGASGRPRDGAPDPARRGPVPAAGDGAAETLDPLLPVLRHNLVDLLSLVGIAAWLGGWLLAGPPGARRWDEALAAGREWERIDPDVATRWYERALVLARGRGAVAAVARRLVPLYRRQRRWGDAVAVQAALCDAHHPLAPVEPWLDLAELWLRAGQRQRAAACLDQAERLWERRRRLPVAGTPRPPEVAALAQDAATARGRDGAPPPAAPAAFPPPPAARAAPSRDARSTAPSRVERRIAHLRQRLTAGPDGTQARAL</sequence>
<dbReference type="PANTHER" id="PTHR38462">
    <property type="entry name" value="EXONUCLEASE-LIKE PROTEIN"/>
    <property type="match status" value="1"/>
</dbReference>
<dbReference type="PANTHER" id="PTHR38462:SF1">
    <property type="entry name" value="YPRB RIBONUCLEASE H-LIKE DOMAIN-CONTAINING PROTEIN"/>
    <property type="match status" value="1"/>
</dbReference>
<organism evidence="3 4">
    <name type="scientific">Thermaerobacter composti</name>
    <dbReference type="NCBI Taxonomy" id="554949"/>
    <lineage>
        <taxon>Bacteria</taxon>
        <taxon>Bacillati</taxon>
        <taxon>Bacillota</taxon>
        <taxon>Clostridia</taxon>
        <taxon>Eubacteriales</taxon>
        <taxon>Clostridiales Family XVII. Incertae Sedis</taxon>
        <taxon>Thermaerobacter</taxon>
    </lineage>
</organism>
<dbReference type="InterPro" id="IPR036397">
    <property type="entry name" value="RNaseH_sf"/>
</dbReference>
<dbReference type="EMBL" id="CP132508">
    <property type="protein sequence ID" value="WPD20035.1"/>
    <property type="molecule type" value="Genomic_DNA"/>
</dbReference>
<feature type="compositionally biased region" description="Low complexity" evidence="1">
    <location>
        <begin position="68"/>
        <end position="90"/>
    </location>
</feature>
<evidence type="ECO:0000259" key="2">
    <source>
        <dbReference type="Pfam" id="PF13482"/>
    </source>
</evidence>
<feature type="region of interest" description="Disordered" evidence="1">
    <location>
        <begin position="339"/>
        <end position="381"/>
    </location>
</feature>
<feature type="region of interest" description="Disordered" evidence="1">
    <location>
        <begin position="549"/>
        <end position="614"/>
    </location>
</feature>
<feature type="compositionally biased region" description="Pro residues" evidence="1">
    <location>
        <begin position="343"/>
        <end position="353"/>
    </location>
</feature>
<dbReference type="Proteomes" id="UP001304683">
    <property type="component" value="Chromosome"/>
</dbReference>
<reference evidence="3 4" key="1">
    <citation type="submission" date="2023-08" db="EMBL/GenBank/DDBJ databases">
        <title>Genome sequence of Thermaerobacter compostii strain Ins1, a spore-forming filamentous bacterium isolated from a deep geothermal reservoir.</title>
        <authorList>
            <person name="Bregnard D."/>
            <person name="Gonzalez D."/>
            <person name="Junier P."/>
        </authorList>
    </citation>
    <scope>NUCLEOTIDE SEQUENCE [LARGE SCALE GENOMIC DNA]</scope>
    <source>
        <strain evidence="3 4">Ins1</strain>
    </source>
</reference>
<keyword evidence="4" id="KW-1185">Reference proteome</keyword>
<feature type="domain" description="YprB ribonuclease H-like" evidence="2">
    <location>
        <begin position="235"/>
        <end position="338"/>
    </location>
</feature>
<dbReference type="Pfam" id="PF13482">
    <property type="entry name" value="RNase_H_2"/>
    <property type="match status" value="1"/>
</dbReference>
<dbReference type="InterPro" id="IPR012337">
    <property type="entry name" value="RNaseH-like_sf"/>
</dbReference>